<dbReference type="RefSeq" id="WP_011395949.1">
    <property type="nucleotide sequence ID" value="NC_007645.1"/>
</dbReference>
<keyword evidence="1 9" id="KW-0479">Metal-binding</keyword>
<evidence type="ECO:0000256" key="7">
    <source>
        <dbReference type="ARBA" id="ARBA00057608"/>
    </source>
</evidence>
<dbReference type="SUPFAM" id="SSF48150">
    <property type="entry name" value="DNA-glycosylase"/>
    <property type="match status" value="1"/>
</dbReference>
<proteinExistence type="predicted"/>
<feature type="binding site" evidence="9">
    <location>
        <position position="7"/>
    </location>
    <ligand>
        <name>Zn(2+)</name>
        <dbReference type="ChEBI" id="CHEBI:29105"/>
    </ligand>
</feature>
<reference evidence="10 11" key="1">
    <citation type="journal article" date="2005" name="Nucleic Acids Res.">
        <title>Genomic blueprint of Hahella chejuensis, a marine microbe producing an algicidal agent.</title>
        <authorList>
            <person name="Jeong H."/>
            <person name="Yim J.H."/>
            <person name="Lee C."/>
            <person name="Choi S.-H."/>
            <person name="Park Y.K."/>
            <person name="Yoon S.H."/>
            <person name="Hur C.-G."/>
            <person name="Kang H.-Y."/>
            <person name="Kim D."/>
            <person name="Lee H.H."/>
            <person name="Park K.H."/>
            <person name="Park S.-H."/>
            <person name="Park H.-S."/>
            <person name="Lee H.K."/>
            <person name="Oh T.K."/>
            <person name="Kim J.F."/>
        </authorList>
    </citation>
    <scope>NUCLEOTIDE SEQUENCE [LARGE SCALE GENOMIC DNA]</scope>
    <source>
        <strain evidence="10 11">KCTC 2396</strain>
    </source>
</reference>
<evidence type="ECO:0000256" key="5">
    <source>
        <dbReference type="ARBA" id="ARBA00023204"/>
    </source>
</evidence>
<dbReference type="PANTHER" id="PTHR30037:SF4">
    <property type="entry name" value="DNA-3-METHYLADENINE GLYCOSYLASE I"/>
    <property type="match status" value="1"/>
</dbReference>
<keyword evidence="4 9" id="KW-0862">Zinc</keyword>
<dbReference type="PANTHER" id="PTHR30037">
    <property type="entry name" value="DNA-3-METHYLADENINE GLYCOSYLASE 1"/>
    <property type="match status" value="1"/>
</dbReference>
<organism evidence="10 11">
    <name type="scientific">Hahella chejuensis (strain KCTC 2396)</name>
    <dbReference type="NCBI Taxonomy" id="349521"/>
    <lineage>
        <taxon>Bacteria</taxon>
        <taxon>Pseudomonadati</taxon>
        <taxon>Pseudomonadota</taxon>
        <taxon>Gammaproteobacteria</taxon>
        <taxon>Oceanospirillales</taxon>
        <taxon>Hahellaceae</taxon>
        <taxon>Hahella</taxon>
    </lineage>
</organism>
<feature type="binding site" evidence="9">
    <location>
        <position position="182"/>
    </location>
    <ligand>
        <name>Zn(2+)</name>
        <dbReference type="ChEBI" id="CHEBI:29105"/>
    </ligand>
</feature>
<evidence type="ECO:0000256" key="6">
    <source>
        <dbReference type="ARBA" id="ARBA00052558"/>
    </source>
</evidence>
<dbReference type="KEGG" id="hch:HCH_02047"/>
<dbReference type="AlphaFoldDB" id="Q2SKE6"/>
<evidence type="ECO:0000313" key="10">
    <source>
        <dbReference type="EMBL" id="ABC28878.1"/>
    </source>
</evidence>
<evidence type="ECO:0000256" key="4">
    <source>
        <dbReference type="ARBA" id="ARBA00022833"/>
    </source>
</evidence>
<dbReference type="FunFam" id="1.10.340.30:FF:000009">
    <property type="entry name" value="DNA-3-methyladenine glycosylase I"/>
    <property type="match status" value="1"/>
</dbReference>
<dbReference type="InterPro" id="IPR004597">
    <property type="entry name" value="Tag"/>
</dbReference>
<dbReference type="InterPro" id="IPR052891">
    <property type="entry name" value="DNA-3mA_glycosylase"/>
</dbReference>
<keyword evidence="5" id="KW-0234">DNA repair</keyword>
<keyword evidence="10" id="KW-0326">Glycosidase</keyword>
<feature type="binding site" evidence="9">
    <location>
        <position position="178"/>
    </location>
    <ligand>
        <name>Zn(2+)</name>
        <dbReference type="ChEBI" id="CHEBI:29105"/>
    </ligand>
</feature>
<dbReference type="NCBIfam" id="TIGR00624">
    <property type="entry name" value="tag"/>
    <property type="match status" value="1"/>
</dbReference>
<name>Q2SKE6_HAHCH</name>
<keyword evidence="3 10" id="KW-0378">Hydrolase</keyword>
<dbReference type="Gene3D" id="1.10.340.30">
    <property type="entry name" value="Hypothetical protein, domain 2"/>
    <property type="match status" value="1"/>
</dbReference>
<keyword evidence="11" id="KW-1185">Reference proteome</keyword>
<evidence type="ECO:0000256" key="8">
    <source>
        <dbReference type="ARBA" id="ARBA00066766"/>
    </source>
</evidence>
<comment type="catalytic activity">
    <reaction evidence="6">
        <text>Hydrolysis of alkylated DNA, releasing 3-methyladenine.</text>
        <dbReference type="EC" id="3.2.2.20"/>
    </reaction>
</comment>
<keyword evidence="2" id="KW-0227">DNA damage</keyword>
<accession>Q2SKE6</accession>
<comment type="function">
    <text evidence="7">Hydrolysis of the deoxyribose N-glycosidic bond to excise 3-methyladenine from the damaged DNA polymer formed by alkylation lesions.</text>
</comment>
<evidence type="ECO:0000256" key="1">
    <source>
        <dbReference type="ARBA" id="ARBA00022723"/>
    </source>
</evidence>
<protein>
    <recommendedName>
        <fullName evidence="8">DNA-3-methyladenine glycosylase I</fullName>
        <ecNumber evidence="8">3.2.2.20</ecNumber>
    </recommendedName>
</protein>
<dbReference type="Pfam" id="PF03352">
    <property type="entry name" value="Adenine_glyco"/>
    <property type="match status" value="1"/>
</dbReference>
<evidence type="ECO:0000256" key="9">
    <source>
        <dbReference type="PIRSR" id="PIRSR604597-1"/>
    </source>
</evidence>
<evidence type="ECO:0000256" key="3">
    <source>
        <dbReference type="ARBA" id="ARBA00022801"/>
    </source>
</evidence>
<dbReference type="Proteomes" id="UP000000238">
    <property type="component" value="Chromosome"/>
</dbReference>
<dbReference type="eggNOG" id="COG2818">
    <property type="taxonomic scope" value="Bacteria"/>
</dbReference>
<evidence type="ECO:0000313" key="11">
    <source>
        <dbReference type="Proteomes" id="UP000000238"/>
    </source>
</evidence>
<dbReference type="STRING" id="349521.HCH_02047"/>
<dbReference type="GO" id="GO:0006284">
    <property type="term" value="P:base-excision repair"/>
    <property type="evidence" value="ECO:0007669"/>
    <property type="project" value="InterPro"/>
</dbReference>
<dbReference type="InterPro" id="IPR005019">
    <property type="entry name" value="Adenine_glyco"/>
</dbReference>
<dbReference type="EMBL" id="CP000155">
    <property type="protein sequence ID" value="ABC28878.1"/>
    <property type="molecule type" value="Genomic_DNA"/>
</dbReference>
<evidence type="ECO:0000256" key="2">
    <source>
        <dbReference type="ARBA" id="ARBA00022763"/>
    </source>
</evidence>
<gene>
    <name evidence="10" type="primary">tag</name>
    <name evidence="10" type="ordered locus">HCH_02047</name>
</gene>
<dbReference type="OrthoDB" id="9807664at2"/>
<dbReference type="HOGENOM" id="CLU_083758_1_0_6"/>
<dbReference type="EC" id="3.2.2.20" evidence="8"/>
<sequence length="197" mass="22480">MASEQRCSWCGNDPQYVSYHDQVWGRPVKDSQELFAKLCLDGQQAGLSWITILRKQKNYEEAFADFDPEAIVRFTEEDVERLLQNPGIVRNRLKVQSIIKNARGYLALRDQGIEFSHFLWDFVGGKPIVNHLQSMQQAPTSTEVSDAMSKALKKAGFTFVGTTIVYAFMQAVGMVNDHMTFCPQHRECAELAEKFHL</sequence>
<feature type="binding site" evidence="9">
    <location>
        <position position="20"/>
    </location>
    <ligand>
        <name>Zn(2+)</name>
        <dbReference type="ChEBI" id="CHEBI:29105"/>
    </ligand>
</feature>
<dbReference type="GO" id="GO:0008725">
    <property type="term" value="F:DNA-3-methyladenine glycosylase activity"/>
    <property type="evidence" value="ECO:0007669"/>
    <property type="project" value="UniProtKB-EC"/>
</dbReference>
<dbReference type="GO" id="GO:0046872">
    <property type="term" value="F:metal ion binding"/>
    <property type="evidence" value="ECO:0007669"/>
    <property type="project" value="UniProtKB-KW"/>
</dbReference>
<dbReference type="InterPro" id="IPR011257">
    <property type="entry name" value="DNA_glycosylase"/>
</dbReference>